<feature type="region of interest" description="Disordered" evidence="1">
    <location>
        <begin position="1"/>
        <end position="41"/>
    </location>
</feature>
<comment type="caution">
    <text evidence="2">The sequence shown here is derived from an EMBL/GenBank/DDBJ whole genome shotgun (WGS) entry which is preliminary data.</text>
</comment>
<dbReference type="Proteomes" id="UP000055019">
    <property type="component" value="Unassembled WGS sequence"/>
</dbReference>
<evidence type="ECO:0000313" key="3">
    <source>
        <dbReference type="Proteomes" id="UP000055019"/>
    </source>
</evidence>
<dbReference type="EMBL" id="FCOM02000102">
    <property type="protein sequence ID" value="SAL87802.1"/>
    <property type="molecule type" value="Genomic_DNA"/>
</dbReference>
<gene>
    <name evidence="2" type="ORF">AWB74_08271</name>
</gene>
<name>A0A158L397_9BURK</name>
<evidence type="ECO:0000313" key="2">
    <source>
        <dbReference type="EMBL" id="SAL87802.1"/>
    </source>
</evidence>
<sequence>MELTKQKEDSGRRTLDTPFVDFEPWENNRGMHRTGADQEGNPIATDYGEVLLLSAKVEEFCMKVADAFDEDFGF</sequence>
<proteinExistence type="predicted"/>
<dbReference type="AlphaFoldDB" id="A0A158L397"/>
<organism evidence="2 3">
    <name type="scientific">Caballeronia arvi</name>
    <dbReference type="NCBI Taxonomy" id="1777135"/>
    <lineage>
        <taxon>Bacteria</taxon>
        <taxon>Pseudomonadati</taxon>
        <taxon>Pseudomonadota</taxon>
        <taxon>Betaproteobacteria</taxon>
        <taxon>Burkholderiales</taxon>
        <taxon>Burkholderiaceae</taxon>
        <taxon>Caballeronia</taxon>
    </lineage>
</organism>
<keyword evidence="3" id="KW-1185">Reference proteome</keyword>
<accession>A0A158L397</accession>
<reference evidence="2" key="1">
    <citation type="submission" date="2016-01" db="EMBL/GenBank/DDBJ databases">
        <authorList>
            <person name="Peeters C."/>
        </authorList>
    </citation>
    <scope>NUCLEOTIDE SEQUENCE [LARGE SCALE GENOMIC DNA]</scope>
    <source>
        <strain evidence="2">LMG 29317</strain>
    </source>
</reference>
<evidence type="ECO:0000256" key="1">
    <source>
        <dbReference type="SAM" id="MobiDB-lite"/>
    </source>
</evidence>
<protein>
    <submittedName>
        <fullName evidence="2">Uncharacterized protein</fullName>
    </submittedName>
</protein>
<feature type="compositionally biased region" description="Basic and acidic residues" evidence="1">
    <location>
        <begin position="1"/>
        <end position="15"/>
    </location>
</feature>